<name>A0AAN8NPU4_POLSC</name>
<comment type="caution">
    <text evidence="1">The sequence shown here is derived from an EMBL/GenBank/DDBJ whole genome shotgun (WGS) entry which is preliminary data.</text>
</comment>
<dbReference type="Proteomes" id="UP001372834">
    <property type="component" value="Unassembled WGS sequence"/>
</dbReference>
<evidence type="ECO:0000313" key="1">
    <source>
        <dbReference type="EMBL" id="KAK6616787.1"/>
    </source>
</evidence>
<dbReference type="AlphaFoldDB" id="A0AAN8NPU4"/>
<reference evidence="1 2" key="1">
    <citation type="submission" date="2023-10" db="EMBL/GenBank/DDBJ databases">
        <title>Genomes of two closely related lineages of the louse Polyplax serrata with different host specificities.</title>
        <authorList>
            <person name="Martinu J."/>
            <person name="Tarabai H."/>
            <person name="Stefka J."/>
            <person name="Hypsa V."/>
        </authorList>
    </citation>
    <scope>NUCLEOTIDE SEQUENCE [LARGE SCALE GENOMIC DNA]</scope>
    <source>
        <strain evidence="1">HR10_N</strain>
    </source>
</reference>
<evidence type="ECO:0000313" key="2">
    <source>
        <dbReference type="Proteomes" id="UP001372834"/>
    </source>
</evidence>
<protein>
    <submittedName>
        <fullName evidence="1">Uncharacterized protein</fullName>
    </submittedName>
</protein>
<accession>A0AAN8NPU4</accession>
<sequence>MVREQTDAVRDRYRTRRNKYVRELRRSKKETWRQVLTGVQQNMWGLGYKILRGRLRRKAVGICRLEGGMREHELGSIATEALDKYFPADDRSTDTARHQEVRTQVTDRCGLYRRE</sequence>
<proteinExistence type="predicted"/>
<dbReference type="EMBL" id="JAWJWE010000054">
    <property type="protein sequence ID" value="KAK6616787.1"/>
    <property type="molecule type" value="Genomic_DNA"/>
</dbReference>
<gene>
    <name evidence="1" type="ORF">RUM43_015086</name>
</gene>
<organism evidence="1 2">
    <name type="scientific">Polyplax serrata</name>
    <name type="common">Common mouse louse</name>
    <dbReference type="NCBI Taxonomy" id="468196"/>
    <lineage>
        <taxon>Eukaryota</taxon>
        <taxon>Metazoa</taxon>
        <taxon>Ecdysozoa</taxon>
        <taxon>Arthropoda</taxon>
        <taxon>Hexapoda</taxon>
        <taxon>Insecta</taxon>
        <taxon>Pterygota</taxon>
        <taxon>Neoptera</taxon>
        <taxon>Paraneoptera</taxon>
        <taxon>Psocodea</taxon>
        <taxon>Troctomorpha</taxon>
        <taxon>Phthiraptera</taxon>
        <taxon>Anoplura</taxon>
        <taxon>Polyplacidae</taxon>
        <taxon>Polyplax</taxon>
    </lineage>
</organism>